<dbReference type="RefSeq" id="WP_092887207.1">
    <property type="nucleotide sequence ID" value="NZ_FOOQ01000001.1"/>
</dbReference>
<evidence type="ECO:0000313" key="3">
    <source>
        <dbReference type="Proteomes" id="UP000198876"/>
    </source>
</evidence>
<dbReference type="AlphaFoldDB" id="A0A1I2LCT6"/>
<reference evidence="3" key="1">
    <citation type="submission" date="2016-10" db="EMBL/GenBank/DDBJ databases">
        <authorList>
            <person name="Varghese N."/>
            <person name="Submissions S."/>
        </authorList>
    </citation>
    <scope>NUCLEOTIDE SEQUENCE [LARGE SCALE GENOMIC DNA]</scope>
    <source>
        <strain evidence="3">CGMCC 1.7739</strain>
    </source>
</reference>
<evidence type="ECO:0000313" key="2">
    <source>
        <dbReference type="EMBL" id="SFF77212.1"/>
    </source>
</evidence>
<dbReference type="Proteomes" id="UP000198876">
    <property type="component" value="Unassembled WGS sequence"/>
</dbReference>
<keyword evidence="3" id="KW-1185">Reference proteome</keyword>
<accession>A0A1I2LCT6</accession>
<dbReference type="STRING" id="553467.SAMN04488063_0225"/>
<gene>
    <name evidence="2" type="ORF">SAMN04488063_0225</name>
</gene>
<name>A0A1I2LCT6_9EURY</name>
<sequence>MSDSPAADSFRYALNPELLKLYGVTVLGYFVTVSSQNAFLIVADTEPWESLVELPFVLCGLALFFGGLVGVVHRVLTDAA</sequence>
<keyword evidence="1" id="KW-0472">Membrane</keyword>
<organism evidence="2 3">
    <name type="scientific">Halopelagius inordinatus</name>
    <dbReference type="NCBI Taxonomy" id="553467"/>
    <lineage>
        <taxon>Archaea</taxon>
        <taxon>Methanobacteriati</taxon>
        <taxon>Methanobacteriota</taxon>
        <taxon>Stenosarchaea group</taxon>
        <taxon>Halobacteria</taxon>
        <taxon>Halobacteriales</taxon>
        <taxon>Haloferacaceae</taxon>
    </lineage>
</organism>
<protein>
    <submittedName>
        <fullName evidence="2">Uncharacterized protein</fullName>
    </submittedName>
</protein>
<dbReference type="OrthoDB" id="306678at2157"/>
<keyword evidence="1" id="KW-1133">Transmembrane helix</keyword>
<evidence type="ECO:0000256" key="1">
    <source>
        <dbReference type="SAM" id="Phobius"/>
    </source>
</evidence>
<feature type="transmembrane region" description="Helical" evidence="1">
    <location>
        <begin position="54"/>
        <end position="76"/>
    </location>
</feature>
<keyword evidence="1" id="KW-0812">Transmembrane</keyword>
<proteinExistence type="predicted"/>
<feature type="transmembrane region" description="Helical" evidence="1">
    <location>
        <begin position="21"/>
        <end position="42"/>
    </location>
</feature>
<dbReference type="EMBL" id="FOOQ01000001">
    <property type="protein sequence ID" value="SFF77212.1"/>
    <property type="molecule type" value="Genomic_DNA"/>
</dbReference>